<accession>A0ABN7MBS9</accession>
<proteinExistence type="predicted"/>
<name>A0ABN7MBS9_9BACT</name>
<organism evidence="2 3">
    <name type="scientific">Nitrospira defluvii</name>
    <dbReference type="NCBI Taxonomy" id="330214"/>
    <lineage>
        <taxon>Bacteria</taxon>
        <taxon>Pseudomonadati</taxon>
        <taxon>Nitrospirota</taxon>
        <taxon>Nitrospiria</taxon>
        <taxon>Nitrospirales</taxon>
        <taxon>Nitrospiraceae</taxon>
        <taxon>Nitrospira</taxon>
    </lineage>
</organism>
<evidence type="ECO:0000256" key="1">
    <source>
        <dbReference type="SAM" id="MobiDB-lite"/>
    </source>
</evidence>
<comment type="caution">
    <text evidence="2">The sequence shown here is derived from an EMBL/GenBank/DDBJ whole genome shotgun (WGS) entry which is preliminary data.</text>
</comment>
<keyword evidence="3" id="KW-1185">Reference proteome</keyword>
<gene>
    <name evidence="2" type="ORF">NSPZN2_60008</name>
</gene>
<dbReference type="Proteomes" id="UP000675880">
    <property type="component" value="Unassembled WGS sequence"/>
</dbReference>
<dbReference type="EMBL" id="CAJNBJ010000019">
    <property type="protein sequence ID" value="CAE6791018.1"/>
    <property type="molecule type" value="Genomic_DNA"/>
</dbReference>
<reference evidence="2 3" key="1">
    <citation type="submission" date="2021-02" db="EMBL/GenBank/DDBJ databases">
        <authorList>
            <person name="Han P."/>
        </authorList>
    </citation>
    <scope>NUCLEOTIDE SEQUENCE [LARGE SCALE GENOMIC DNA]</scope>
    <source>
        <strain evidence="2">Candidatus Nitrospira sp. ZN2</strain>
    </source>
</reference>
<sequence>MRLIARLSVLPGRGRLFMPSDVVAVNQRLFERSERADFFDPGLVPHRPALPVSQISKVTASRGEAAGGGRLSARDLQGTS</sequence>
<protein>
    <submittedName>
        <fullName evidence="2">Uncharacterized protein</fullName>
    </submittedName>
</protein>
<evidence type="ECO:0000313" key="2">
    <source>
        <dbReference type="EMBL" id="CAE6791018.1"/>
    </source>
</evidence>
<evidence type="ECO:0000313" key="3">
    <source>
        <dbReference type="Proteomes" id="UP000675880"/>
    </source>
</evidence>
<feature type="region of interest" description="Disordered" evidence="1">
    <location>
        <begin position="61"/>
        <end position="80"/>
    </location>
</feature>